<dbReference type="EMBL" id="LFYR01001429">
    <property type="protein sequence ID" value="KMZ61996.1"/>
    <property type="molecule type" value="Genomic_DNA"/>
</dbReference>
<dbReference type="SUPFAM" id="SSF46689">
    <property type="entry name" value="Homeodomain-like"/>
    <property type="match status" value="1"/>
</dbReference>
<dbReference type="InterPro" id="IPR009057">
    <property type="entry name" value="Homeodomain-like_sf"/>
</dbReference>
<dbReference type="Pfam" id="PF00249">
    <property type="entry name" value="Myb_DNA-binding"/>
    <property type="match status" value="1"/>
</dbReference>
<dbReference type="InterPro" id="IPR044847">
    <property type="entry name" value="KAN_fam"/>
</dbReference>
<comment type="subcellular location">
    <subcellularLocation>
        <location evidence="1">Nucleus</location>
    </subcellularLocation>
</comment>
<proteinExistence type="predicted"/>
<accession>A0A0K9NYT9</accession>
<gene>
    <name evidence="9" type="ORF">ZOSMA_49G00640</name>
</gene>
<dbReference type="FunFam" id="1.10.10.60:FF:000002">
    <property type="entry name" value="Myb family transcription factor"/>
    <property type="match status" value="1"/>
</dbReference>
<keyword evidence="4" id="KW-0805">Transcription regulation</keyword>
<reference evidence="10" key="1">
    <citation type="journal article" date="2016" name="Nature">
        <title>The genome of the seagrass Zostera marina reveals angiosperm adaptation to the sea.</title>
        <authorList>
            <person name="Olsen J.L."/>
            <person name="Rouze P."/>
            <person name="Verhelst B."/>
            <person name="Lin Y.-C."/>
            <person name="Bayer T."/>
            <person name="Collen J."/>
            <person name="Dattolo E."/>
            <person name="De Paoli E."/>
            <person name="Dittami S."/>
            <person name="Maumus F."/>
            <person name="Michel G."/>
            <person name="Kersting A."/>
            <person name="Lauritano C."/>
            <person name="Lohaus R."/>
            <person name="Toepel M."/>
            <person name="Tonon T."/>
            <person name="Vanneste K."/>
            <person name="Amirebrahimi M."/>
            <person name="Brakel J."/>
            <person name="Bostroem C."/>
            <person name="Chovatia M."/>
            <person name="Grimwood J."/>
            <person name="Jenkins J.W."/>
            <person name="Jueterbock A."/>
            <person name="Mraz A."/>
            <person name="Stam W.T."/>
            <person name="Tice H."/>
            <person name="Bornberg-Bauer E."/>
            <person name="Green P.J."/>
            <person name="Pearson G.A."/>
            <person name="Procaccini G."/>
            <person name="Duarte C.M."/>
            <person name="Schmutz J."/>
            <person name="Reusch T.B.H."/>
            <person name="Van de Peer Y."/>
        </authorList>
    </citation>
    <scope>NUCLEOTIDE SEQUENCE [LARGE SCALE GENOMIC DNA]</scope>
    <source>
        <strain evidence="10">cv. Finnish</strain>
    </source>
</reference>
<dbReference type="NCBIfam" id="TIGR01557">
    <property type="entry name" value="myb_SHAQKYF"/>
    <property type="match status" value="1"/>
</dbReference>
<dbReference type="PANTHER" id="PTHR31496">
    <property type="entry name" value="TRANSCRIPTION FACTOR KAN2-RELATED"/>
    <property type="match status" value="1"/>
</dbReference>
<keyword evidence="3" id="KW-0221">Differentiation</keyword>
<evidence type="ECO:0000256" key="5">
    <source>
        <dbReference type="ARBA" id="ARBA00023163"/>
    </source>
</evidence>
<dbReference type="AlphaFoldDB" id="A0A0K9NYT9"/>
<feature type="domain" description="Myb-like" evidence="8">
    <location>
        <begin position="89"/>
        <end position="140"/>
    </location>
</feature>
<evidence type="ECO:0000256" key="2">
    <source>
        <dbReference type="ARBA" id="ARBA00022473"/>
    </source>
</evidence>
<evidence type="ECO:0000256" key="3">
    <source>
        <dbReference type="ARBA" id="ARBA00022782"/>
    </source>
</evidence>
<feature type="compositionally biased region" description="Basic residues" evidence="7">
    <location>
        <begin position="80"/>
        <end position="89"/>
    </location>
</feature>
<organism evidence="9 10">
    <name type="scientific">Zostera marina</name>
    <name type="common">Eelgrass</name>
    <dbReference type="NCBI Taxonomy" id="29655"/>
    <lineage>
        <taxon>Eukaryota</taxon>
        <taxon>Viridiplantae</taxon>
        <taxon>Streptophyta</taxon>
        <taxon>Embryophyta</taxon>
        <taxon>Tracheophyta</taxon>
        <taxon>Spermatophyta</taxon>
        <taxon>Magnoliopsida</taxon>
        <taxon>Liliopsida</taxon>
        <taxon>Zosteraceae</taxon>
        <taxon>Zostera</taxon>
    </lineage>
</organism>
<comment type="caution">
    <text evidence="9">The sequence shown here is derived from an EMBL/GenBank/DDBJ whole genome shotgun (WGS) entry which is preliminary data.</text>
</comment>
<dbReference type="OrthoDB" id="551907at2759"/>
<dbReference type="GO" id="GO:0010158">
    <property type="term" value="P:abaxial cell fate specification"/>
    <property type="evidence" value="ECO:0007669"/>
    <property type="project" value="InterPro"/>
</dbReference>
<dbReference type="GO" id="GO:0006355">
    <property type="term" value="P:regulation of DNA-templated transcription"/>
    <property type="evidence" value="ECO:0000318"/>
    <property type="project" value="GO_Central"/>
</dbReference>
<dbReference type="Proteomes" id="UP000036987">
    <property type="component" value="Unassembled WGS sequence"/>
</dbReference>
<evidence type="ECO:0000256" key="6">
    <source>
        <dbReference type="ARBA" id="ARBA00023242"/>
    </source>
</evidence>
<evidence type="ECO:0000313" key="10">
    <source>
        <dbReference type="Proteomes" id="UP000036987"/>
    </source>
</evidence>
<keyword evidence="6" id="KW-0539">Nucleus</keyword>
<keyword evidence="2" id="KW-0217">Developmental protein</keyword>
<feature type="region of interest" description="Disordered" evidence="7">
    <location>
        <begin position="68"/>
        <end position="91"/>
    </location>
</feature>
<dbReference type="Gene3D" id="1.10.10.60">
    <property type="entry name" value="Homeodomain-like"/>
    <property type="match status" value="1"/>
</dbReference>
<dbReference type="InterPro" id="IPR006447">
    <property type="entry name" value="Myb_dom_plants"/>
</dbReference>
<sequence>MTDSGSGSSGYDAVGRNEGDGFVLHRREEEPSLRLGLDNVAEYPPMHYLYHHNYNYNYNNRQHHQPQIYGRDFKRNSRSERKKSGRGPRMKWTDSLRAHFIHAVELLGGHDRATPKAVLELMNVTDLTLAHVKSHLQMYRTMKSTERIPSSPSGHNLIQTNTDTMDLNQSAAALVMVRQRQVEEEEQMTMMKTSVSLRPLTPPALPTKNSRLLDCNQWSITDHQTSKLIKADDGSMEGRSFQWLNLNHPNLEFTLGRQSWEVVDQTESDC</sequence>
<evidence type="ECO:0000256" key="7">
    <source>
        <dbReference type="SAM" id="MobiDB-lite"/>
    </source>
</evidence>
<evidence type="ECO:0000256" key="1">
    <source>
        <dbReference type="ARBA" id="ARBA00004123"/>
    </source>
</evidence>
<evidence type="ECO:0000256" key="4">
    <source>
        <dbReference type="ARBA" id="ARBA00023015"/>
    </source>
</evidence>
<evidence type="ECO:0000259" key="8">
    <source>
        <dbReference type="Pfam" id="PF00249"/>
    </source>
</evidence>
<dbReference type="GO" id="GO:0000976">
    <property type="term" value="F:transcription cis-regulatory region binding"/>
    <property type="evidence" value="ECO:0000318"/>
    <property type="project" value="GO_Central"/>
</dbReference>
<dbReference type="GO" id="GO:0005634">
    <property type="term" value="C:nucleus"/>
    <property type="evidence" value="ECO:0000318"/>
    <property type="project" value="GO_Central"/>
</dbReference>
<keyword evidence="5" id="KW-0804">Transcription</keyword>
<name>A0A0K9NYT9_ZOSMR</name>
<keyword evidence="10" id="KW-1185">Reference proteome</keyword>
<dbReference type="STRING" id="29655.A0A0K9NYT9"/>
<dbReference type="InterPro" id="IPR001005">
    <property type="entry name" value="SANT/Myb"/>
</dbReference>
<evidence type="ECO:0000313" key="9">
    <source>
        <dbReference type="EMBL" id="KMZ61996.1"/>
    </source>
</evidence>
<dbReference type="PANTHER" id="PTHR31496:SF25">
    <property type="entry name" value="TRANSCRIPTION FACTOR KAN3-RELATED"/>
    <property type="match status" value="1"/>
</dbReference>
<protein>
    <submittedName>
        <fullName evidence="9">Myb family transcription factor-like protein</fullName>
    </submittedName>
</protein>